<dbReference type="Pfam" id="PF04828">
    <property type="entry name" value="GFA"/>
    <property type="match status" value="1"/>
</dbReference>
<dbReference type="eggNOG" id="ENOG502SB33">
    <property type="taxonomic scope" value="Eukaryota"/>
</dbReference>
<comment type="similarity">
    <text evidence="1">Belongs to the Gfa family.</text>
</comment>
<accession>S8EKS5</accession>
<evidence type="ECO:0000313" key="6">
    <source>
        <dbReference type="EMBL" id="EPT04788.1"/>
    </source>
</evidence>
<evidence type="ECO:0000259" key="5">
    <source>
        <dbReference type="PROSITE" id="PS51891"/>
    </source>
</evidence>
<dbReference type="PANTHER" id="PTHR33337:SF40">
    <property type="entry name" value="CENP-V_GFA DOMAIN-CONTAINING PROTEIN-RELATED"/>
    <property type="match status" value="1"/>
</dbReference>
<dbReference type="HOGENOM" id="CLU_055491_8_1_1"/>
<evidence type="ECO:0000256" key="2">
    <source>
        <dbReference type="ARBA" id="ARBA00022723"/>
    </source>
</evidence>
<keyword evidence="7" id="KW-1185">Reference proteome</keyword>
<keyword evidence="2" id="KW-0479">Metal-binding</keyword>
<dbReference type="GO" id="GO:0046872">
    <property type="term" value="F:metal ion binding"/>
    <property type="evidence" value="ECO:0007669"/>
    <property type="project" value="UniProtKB-KW"/>
</dbReference>
<proteinExistence type="inferred from homology"/>
<sequence length="162" mass="17227">MDAAPLSDTTLAGACHCGALAYTTTSLPTFSGYCHCEKCQRLTGGPFVATFHFPVDSVTISATPESALHTYSPPFAPHETRYRCNICGVGVCSITTGQMRTAVWGGTLARIPVHGEDGAGRIAMWEKISPALHYNYGARSLDVADHLGKWSGYEGTSERLGG</sequence>
<feature type="domain" description="CENP-V/GFA" evidence="5">
    <location>
        <begin position="11"/>
        <end position="126"/>
    </location>
</feature>
<keyword evidence="4" id="KW-0456">Lyase</keyword>
<dbReference type="InterPro" id="IPR011057">
    <property type="entry name" value="Mss4-like_sf"/>
</dbReference>
<dbReference type="InParanoid" id="S8EKS5"/>
<name>S8EKS5_FOMSC</name>
<protein>
    <recommendedName>
        <fullName evidence="5">CENP-V/GFA domain-containing protein</fullName>
    </recommendedName>
</protein>
<dbReference type="SUPFAM" id="SSF51316">
    <property type="entry name" value="Mss4-like"/>
    <property type="match status" value="1"/>
</dbReference>
<dbReference type="PANTHER" id="PTHR33337">
    <property type="entry name" value="GFA DOMAIN-CONTAINING PROTEIN"/>
    <property type="match status" value="1"/>
</dbReference>
<dbReference type="AlphaFoldDB" id="S8EKS5"/>
<dbReference type="STRING" id="743788.S8EKS5"/>
<evidence type="ECO:0000256" key="3">
    <source>
        <dbReference type="ARBA" id="ARBA00022833"/>
    </source>
</evidence>
<dbReference type="InterPro" id="IPR006913">
    <property type="entry name" value="CENP-V/GFA"/>
</dbReference>
<dbReference type="OrthoDB" id="9970124at2759"/>
<keyword evidence="3" id="KW-0862">Zinc</keyword>
<evidence type="ECO:0000256" key="4">
    <source>
        <dbReference type="ARBA" id="ARBA00023239"/>
    </source>
</evidence>
<dbReference type="GO" id="GO:0016846">
    <property type="term" value="F:carbon-sulfur lyase activity"/>
    <property type="evidence" value="ECO:0007669"/>
    <property type="project" value="InterPro"/>
</dbReference>
<dbReference type="PROSITE" id="PS51891">
    <property type="entry name" value="CENP_V_GFA"/>
    <property type="match status" value="1"/>
</dbReference>
<gene>
    <name evidence="6" type="ORF">FOMPIDRAFT_1112861</name>
</gene>
<reference evidence="6 7" key="1">
    <citation type="journal article" date="2012" name="Science">
        <title>The Paleozoic origin of enzymatic lignin decomposition reconstructed from 31 fungal genomes.</title>
        <authorList>
            <person name="Floudas D."/>
            <person name="Binder M."/>
            <person name="Riley R."/>
            <person name="Barry K."/>
            <person name="Blanchette R.A."/>
            <person name="Henrissat B."/>
            <person name="Martinez A.T."/>
            <person name="Otillar R."/>
            <person name="Spatafora J.W."/>
            <person name="Yadav J.S."/>
            <person name="Aerts A."/>
            <person name="Benoit I."/>
            <person name="Boyd A."/>
            <person name="Carlson A."/>
            <person name="Copeland A."/>
            <person name="Coutinho P.M."/>
            <person name="de Vries R.P."/>
            <person name="Ferreira P."/>
            <person name="Findley K."/>
            <person name="Foster B."/>
            <person name="Gaskell J."/>
            <person name="Glotzer D."/>
            <person name="Gorecki P."/>
            <person name="Heitman J."/>
            <person name="Hesse C."/>
            <person name="Hori C."/>
            <person name="Igarashi K."/>
            <person name="Jurgens J.A."/>
            <person name="Kallen N."/>
            <person name="Kersten P."/>
            <person name="Kohler A."/>
            <person name="Kuees U."/>
            <person name="Kumar T.K.A."/>
            <person name="Kuo A."/>
            <person name="LaButti K."/>
            <person name="Larrondo L.F."/>
            <person name="Lindquist E."/>
            <person name="Ling A."/>
            <person name="Lombard V."/>
            <person name="Lucas S."/>
            <person name="Lundell T."/>
            <person name="Martin R."/>
            <person name="McLaughlin D.J."/>
            <person name="Morgenstern I."/>
            <person name="Morin E."/>
            <person name="Murat C."/>
            <person name="Nagy L.G."/>
            <person name="Nolan M."/>
            <person name="Ohm R.A."/>
            <person name="Patyshakuliyeva A."/>
            <person name="Rokas A."/>
            <person name="Ruiz-Duenas F.J."/>
            <person name="Sabat G."/>
            <person name="Salamov A."/>
            <person name="Samejima M."/>
            <person name="Schmutz J."/>
            <person name="Slot J.C."/>
            <person name="St John F."/>
            <person name="Stenlid J."/>
            <person name="Sun H."/>
            <person name="Sun S."/>
            <person name="Syed K."/>
            <person name="Tsang A."/>
            <person name="Wiebenga A."/>
            <person name="Young D."/>
            <person name="Pisabarro A."/>
            <person name="Eastwood D.C."/>
            <person name="Martin F."/>
            <person name="Cullen D."/>
            <person name="Grigoriev I.V."/>
            <person name="Hibbett D.S."/>
        </authorList>
    </citation>
    <scope>NUCLEOTIDE SEQUENCE</scope>
    <source>
        <strain evidence="7">FP-58527</strain>
    </source>
</reference>
<organism evidence="6 7">
    <name type="scientific">Fomitopsis schrenkii</name>
    <name type="common">Brown rot fungus</name>
    <dbReference type="NCBI Taxonomy" id="2126942"/>
    <lineage>
        <taxon>Eukaryota</taxon>
        <taxon>Fungi</taxon>
        <taxon>Dikarya</taxon>
        <taxon>Basidiomycota</taxon>
        <taxon>Agaricomycotina</taxon>
        <taxon>Agaricomycetes</taxon>
        <taxon>Polyporales</taxon>
        <taxon>Fomitopsis</taxon>
    </lineage>
</organism>
<dbReference type="Proteomes" id="UP000015241">
    <property type="component" value="Unassembled WGS sequence"/>
</dbReference>
<evidence type="ECO:0000256" key="1">
    <source>
        <dbReference type="ARBA" id="ARBA00005495"/>
    </source>
</evidence>
<dbReference type="Gene3D" id="3.90.1590.10">
    <property type="entry name" value="glutathione-dependent formaldehyde- activating enzyme (gfa)"/>
    <property type="match status" value="1"/>
</dbReference>
<evidence type="ECO:0000313" key="7">
    <source>
        <dbReference type="Proteomes" id="UP000015241"/>
    </source>
</evidence>
<dbReference type="EMBL" id="KE504125">
    <property type="protein sequence ID" value="EPT04788.1"/>
    <property type="molecule type" value="Genomic_DNA"/>
</dbReference>